<evidence type="ECO:0000259" key="3">
    <source>
        <dbReference type="PROSITE" id="PS50234"/>
    </source>
</evidence>
<dbReference type="Proteomes" id="UP000019486">
    <property type="component" value="Unassembled WGS sequence"/>
</dbReference>
<dbReference type="GO" id="GO:0004674">
    <property type="term" value="F:protein serine/threonine kinase activity"/>
    <property type="evidence" value="ECO:0007669"/>
    <property type="project" value="UniProtKB-KW"/>
</dbReference>
<dbReference type="InterPro" id="IPR052969">
    <property type="entry name" value="Thr-specific_kinase-like"/>
</dbReference>
<dbReference type="SUPFAM" id="SSF53300">
    <property type="entry name" value="vWA-like"/>
    <property type="match status" value="1"/>
</dbReference>
<dbReference type="PROSITE" id="PS51257">
    <property type="entry name" value="PROKAR_LIPOPROTEIN"/>
    <property type="match status" value="1"/>
</dbReference>
<dbReference type="OrthoDB" id="9801841at2"/>
<evidence type="ECO:0000313" key="5">
    <source>
        <dbReference type="Proteomes" id="UP000019486"/>
    </source>
</evidence>
<keyword evidence="4" id="KW-0418">Kinase</keyword>
<evidence type="ECO:0000256" key="1">
    <source>
        <dbReference type="SAM" id="MobiDB-lite"/>
    </source>
</evidence>
<dbReference type="PROSITE" id="PS50234">
    <property type="entry name" value="VWFA"/>
    <property type="match status" value="1"/>
</dbReference>
<dbReference type="CDD" id="cd00198">
    <property type="entry name" value="vWFA"/>
    <property type="match status" value="1"/>
</dbReference>
<dbReference type="EMBL" id="AVFL01000001">
    <property type="protein sequence ID" value="EWY42640.1"/>
    <property type="molecule type" value="Genomic_DNA"/>
</dbReference>
<dbReference type="STRING" id="1385369.N825_01845"/>
<keyword evidence="5" id="KW-1185">Reference proteome</keyword>
<dbReference type="RefSeq" id="WP_157618931.1">
    <property type="nucleotide sequence ID" value="NZ_AVFL01000001.1"/>
</dbReference>
<accession>W9H8R3</accession>
<dbReference type="Gene3D" id="3.40.50.410">
    <property type="entry name" value="von Willebrand factor, type A domain"/>
    <property type="match status" value="1"/>
</dbReference>
<keyword evidence="2" id="KW-0732">Signal</keyword>
<feature type="compositionally biased region" description="Low complexity" evidence="1">
    <location>
        <begin position="215"/>
        <end position="230"/>
    </location>
</feature>
<comment type="caution">
    <text evidence="4">The sequence shown here is derived from an EMBL/GenBank/DDBJ whole genome shotgun (WGS) entry which is preliminary data.</text>
</comment>
<feature type="signal peptide" evidence="2">
    <location>
        <begin position="1"/>
        <end position="31"/>
    </location>
</feature>
<protein>
    <submittedName>
        <fullName evidence="4">Serine/threonine protein kinase</fullName>
    </submittedName>
</protein>
<feature type="chain" id="PRO_5004925028" evidence="2">
    <location>
        <begin position="32"/>
        <end position="667"/>
    </location>
</feature>
<reference evidence="4 5" key="1">
    <citation type="submission" date="2013-08" db="EMBL/GenBank/DDBJ databases">
        <title>The genome sequence of Skermanella stibiiresistens.</title>
        <authorList>
            <person name="Zhu W."/>
            <person name="Wang G."/>
        </authorList>
    </citation>
    <scope>NUCLEOTIDE SEQUENCE [LARGE SCALE GENOMIC DNA]</scope>
    <source>
        <strain evidence="4 5">SB22</strain>
    </source>
</reference>
<dbReference type="PANTHER" id="PTHR47763">
    <property type="entry name" value="ALPHA-PROTEIN KINASE VWKA"/>
    <property type="match status" value="1"/>
</dbReference>
<keyword evidence="4" id="KW-0808">Transferase</keyword>
<name>W9H8R3_9PROT</name>
<evidence type="ECO:0000256" key="2">
    <source>
        <dbReference type="SAM" id="SignalP"/>
    </source>
</evidence>
<proteinExistence type="predicted"/>
<feature type="domain" description="VWFA" evidence="3">
    <location>
        <begin position="241"/>
        <end position="442"/>
    </location>
</feature>
<gene>
    <name evidence="4" type="ORF">N825_01845</name>
</gene>
<dbReference type="InterPro" id="IPR036465">
    <property type="entry name" value="vWFA_dom_sf"/>
</dbReference>
<evidence type="ECO:0000313" key="4">
    <source>
        <dbReference type="EMBL" id="EWY42640.1"/>
    </source>
</evidence>
<sequence length="667" mass="70566">MMPRSKVLSRARGVAACALAMVIGSATAALACSPAPLLQPGKTQLLDRVLTRPGGKLTPDGGAEKQVPGFSVLYVYERASDGSKVRVGASAACKPEGWMPAEAVVPWRHTLVAAFANRTGRDRVLFFGAEDGLRGLVAAKDAAAQAAKLTEAAKTAGPGQGAAGPLVSIEPETAVDINKQFYLLPILEAKSQRFPTGRPVRMVKVAAVTSRDQGTPTANPTAPATQPAAPAPAIRQNFRTAIVFVVDASNSMQKYIDRTREAVNRIYDGIKGAQLQEQVRFGLIGYRDDPKAVKGIEYLTKVFVDPNKVETREEFDKAAAGLAASKVSTRAVAEDGYAGLDAALNAIDWTPFGGRFVVLVTDASSRDPKSGLSTTGLDAKALSITLLEKRIATMALHLLTPEGKADHDKGAAQYRELTTYPGRKPLYYPVEAGDVEKFGARVDSLAASLVTLVQAAEAGDGLTAPPPPSKTAAPNKPADPMAEDIAAIGHAMRLAYLGSVKGTAAPPMFEAWAADRDFANDTVASLDVRVLLSKSQLSDLQATVGALSEAYSKGQSDPSDLFNQLRSAAATLSRDPGKVGTTDNRALNQALLGEYLEGLPYTSRVMAIDQDAWLGMNPGEQQALIDDLQIKARLYRRFHDDVGNWVTLAAGAPPEDAVYPVPLTALP</sequence>
<keyword evidence="4" id="KW-0723">Serine/threonine-protein kinase</keyword>
<dbReference type="AlphaFoldDB" id="W9H8R3"/>
<feature type="region of interest" description="Disordered" evidence="1">
    <location>
        <begin position="459"/>
        <end position="479"/>
    </location>
</feature>
<dbReference type="InterPro" id="IPR002035">
    <property type="entry name" value="VWF_A"/>
</dbReference>
<dbReference type="Pfam" id="PF00092">
    <property type="entry name" value="VWA"/>
    <property type="match status" value="1"/>
</dbReference>
<feature type="region of interest" description="Disordered" evidence="1">
    <location>
        <begin position="209"/>
        <end position="230"/>
    </location>
</feature>
<dbReference type="PANTHER" id="PTHR47763:SF4">
    <property type="entry name" value="ALPHA-PROTEIN KINASE VWKA"/>
    <property type="match status" value="1"/>
</dbReference>
<organism evidence="4 5">
    <name type="scientific">Skermanella stibiiresistens SB22</name>
    <dbReference type="NCBI Taxonomy" id="1385369"/>
    <lineage>
        <taxon>Bacteria</taxon>
        <taxon>Pseudomonadati</taxon>
        <taxon>Pseudomonadota</taxon>
        <taxon>Alphaproteobacteria</taxon>
        <taxon>Rhodospirillales</taxon>
        <taxon>Azospirillaceae</taxon>
        <taxon>Skermanella</taxon>
    </lineage>
</organism>